<dbReference type="InterPro" id="IPR021946">
    <property type="entry name" value="DUF3563"/>
</dbReference>
<name>A0ABU8VZH3_9BURK</name>
<dbReference type="Pfam" id="PF12086">
    <property type="entry name" value="DUF3563"/>
    <property type="match status" value="1"/>
</dbReference>
<dbReference type="RefSeq" id="WP_340364266.1">
    <property type="nucleotide sequence ID" value="NZ_JBBKZV010000007.1"/>
</dbReference>
<sequence length="57" mass="6857">MSFIHRALSVLQRSFQTQHEIEDAYLAGSVDIYDLERRMRELDKRDAQEPFHLRHSI</sequence>
<protein>
    <submittedName>
        <fullName evidence="1">DUF3563 family protein</fullName>
    </submittedName>
</protein>
<keyword evidence="2" id="KW-1185">Reference proteome</keyword>
<proteinExistence type="predicted"/>
<dbReference type="Proteomes" id="UP001363010">
    <property type="component" value="Unassembled WGS sequence"/>
</dbReference>
<comment type="caution">
    <text evidence="1">The sequence shown here is derived from an EMBL/GenBank/DDBJ whole genome shotgun (WGS) entry which is preliminary data.</text>
</comment>
<evidence type="ECO:0000313" key="2">
    <source>
        <dbReference type="Proteomes" id="UP001363010"/>
    </source>
</evidence>
<organism evidence="1 2">
    <name type="scientific">Variovorax humicola</name>
    <dbReference type="NCBI Taxonomy" id="1769758"/>
    <lineage>
        <taxon>Bacteria</taxon>
        <taxon>Pseudomonadati</taxon>
        <taxon>Pseudomonadota</taxon>
        <taxon>Betaproteobacteria</taxon>
        <taxon>Burkholderiales</taxon>
        <taxon>Comamonadaceae</taxon>
        <taxon>Variovorax</taxon>
    </lineage>
</organism>
<accession>A0ABU8VZH3</accession>
<gene>
    <name evidence="1" type="ORF">WKW80_14470</name>
</gene>
<dbReference type="EMBL" id="JBBKZV010000007">
    <property type="protein sequence ID" value="MEJ8823227.1"/>
    <property type="molecule type" value="Genomic_DNA"/>
</dbReference>
<evidence type="ECO:0000313" key="1">
    <source>
        <dbReference type="EMBL" id="MEJ8823227.1"/>
    </source>
</evidence>
<reference evidence="1 2" key="1">
    <citation type="submission" date="2024-03" db="EMBL/GenBank/DDBJ databases">
        <title>Novel species of the genus Variovorax.</title>
        <authorList>
            <person name="Liu Q."/>
            <person name="Xin Y.-H."/>
        </authorList>
    </citation>
    <scope>NUCLEOTIDE SEQUENCE [LARGE SCALE GENOMIC DNA]</scope>
    <source>
        <strain evidence="1 2">KACC 18501</strain>
    </source>
</reference>